<proteinExistence type="predicted"/>
<name>A0A562IZU7_9FIRM</name>
<comment type="caution">
    <text evidence="4">The sequence shown here is derived from an EMBL/GenBank/DDBJ whole genome shotgun (WGS) entry which is preliminary data.</text>
</comment>
<dbReference type="CDD" id="cd00995">
    <property type="entry name" value="PBP2_NikA_DppA_OppA_like"/>
    <property type="match status" value="1"/>
</dbReference>
<dbReference type="PROSITE" id="PS51257">
    <property type="entry name" value="PROKAR_LIPOPROTEIN"/>
    <property type="match status" value="1"/>
</dbReference>
<dbReference type="RefSeq" id="WP_145087000.1">
    <property type="nucleotide sequence ID" value="NZ_VLKH01000016.1"/>
</dbReference>
<dbReference type="InterPro" id="IPR039424">
    <property type="entry name" value="SBP_5"/>
</dbReference>
<dbReference type="EMBL" id="VLKH01000016">
    <property type="protein sequence ID" value="TWH76432.1"/>
    <property type="molecule type" value="Genomic_DNA"/>
</dbReference>
<keyword evidence="5" id="KW-1185">Reference proteome</keyword>
<accession>A0A562IZU7</accession>
<dbReference type="InterPro" id="IPR030678">
    <property type="entry name" value="Peptide/Ni-bd"/>
</dbReference>
<gene>
    <name evidence="4" type="ORF">LY60_03606</name>
</gene>
<evidence type="ECO:0000313" key="4">
    <source>
        <dbReference type="EMBL" id="TWH76432.1"/>
    </source>
</evidence>
<dbReference type="Proteomes" id="UP000315343">
    <property type="component" value="Unassembled WGS sequence"/>
</dbReference>
<organism evidence="4 5">
    <name type="scientific">Sedimentibacter saalensis</name>
    <dbReference type="NCBI Taxonomy" id="130788"/>
    <lineage>
        <taxon>Bacteria</taxon>
        <taxon>Bacillati</taxon>
        <taxon>Bacillota</taxon>
        <taxon>Tissierellia</taxon>
        <taxon>Sedimentibacter</taxon>
    </lineage>
</organism>
<dbReference type="GO" id="GO:0042597">
    <property type="term" value="C:periplasmic space"/>
    <property type="evidence" value="ECO:0007669"/>
    <property type="project" value="UniProtKB-ARBA"/>
</dbReference>
<dbReference type="PIRSF" id="PIRSF002741">
    <property type="entry name" value="MppA"/>
    <property type="match status" value="1"/>
</dbReference>
<sequence length="552" mass="61724">MIRRKLAILLAVAIIMLPVMTSCSSSQTSAPAESKTETEKPQASEPVSTDKILKIASSDNPATLDPQKTSEYYREPLNIYDRLVEAVTVDGKPELVPGLAESWDVSEDGLVYTFHLAKDVTFHNGEVFTADDVMFTIDRMMNPNTAAMNTDFFDMIKGATEVFEGKADHVEGVKVIDDNTVEITLEEPFAPFIANIATPGCSILNREATEAAGDQFGIDTSVTVGTGPFKVDSWSVNEEVVLVANKDYFKGAPQIDGYTVKIIPDAETQRMMFESGELDVFDTSEARTQVPYFKSSPDYKDNIVSAPEAGLYFYAFNNSMEPYSNLKVRQALQMAVDRQTILDTMYDGEGMVLNTFLPESVLGHNSDAKGIEYNTSKAKELLAEAGYPNGFEMEIIQVSDSATTLEMNEVVQSMMSQIGVNVKITQVDEATYYAMRKAGEIPVYRSSWWADYNDPDNFYYTFFSEKNAVVRSTCYSNSEVFSGLDEARTMVDPDARLKYYQEMDNIIINEDAAILPMFQMNKIFVVSDRVKEFHIAWNGWSDMSFYDVVIEN</sequence>
<dbReference type="AlphaFoldDB" id="A0A562IZU7"/>
<feature type="domain" description="Solute-binding protein family 5" evidence="3">
    <location>
        <begin position="94"/>
        <end position="467"/>
    </location>
</feature>
<dbReference type="InterPro" id="IPR000914">
    <property type="entry name" value="SBP_5_dom"/>
</dbReference>
<dbReference type="SUPFAM" id="SSF53850">
    <property type="entry name" value="Periplasmic binding protein-like II"/>
    <property type="match status" value="1"/>
</dbReference>
<dbReference type="GO" id="GO:1904680">
    <property type="term" value="F:peptide transmembrane transporter activity"/>
    <property type="evidence" value="ECO:0007669"/>
    <property type="project" value="TreeGrafter"/>
</dbReference>
<dbReference type="GO" id="GO:0015833">
    <property type="term" value="P:peptide transport"/>
    <property type="evidence" value="ECO:0007669"/>
    <property type="project" value="TreeGrafter"/>
</dbReference>
<dbReference type="Gene3D" id="3.10.105.10">
    <property type="entry name" value="Dipeptide-binding Protein, Domain 3"/>
    <property type="match status" value="1"/>
</dbReference>
<evidence type="ECO:0000259" key="3">
    <source>
        <dbReference type="Pfam" id="PF00496"/>
    </source>
</evidence>
<dbReference type="OrthoDB" id="9772924at2"/>
<evidence type="ECO:0000256" key="1">
    <source>
        <dbReference type="SAM" id="MobiDB-lite"/>
    </source>
</evidence>
<feature type="signal peptide" evidence="2">
    <location>
        <begin position="1"/>
        <end position="21"/>
    </location>
</feature>
<evidence type="ECO:0000256" key="2">
    <source>
        <dbReference type="SAM" id="SignalP"/>
    </source>
</evidence>
<evidence type="ECO:0000313" key="5">
    <source>
        <dbReference type="Proteomes" id="UP000315343"/>
    </source>
</evidence>
<keyword evidence="2" id="KW-0732">Signal</keyword>
<feature type="chain" id="PRO_5038382985" evidence="2">
    <location>
        <begin position="22"/>
        <end position="552"/>
    </location>
</feature>
<dbReference type="Pfam" id="PF00496">
    <property type="entry name" value="SBP_bac_5"/>
    <property type="match status" value="1"/>
</dbReference>
<feature type="region of interest" description="Disordered" evidence="1">
    <location>
        <begin position="26"/>
        <end position="49"/>
    </location>
</feature>
<dbReference type="Gene3D" id="3.40.190.10">
    <property type="entry name" value="Periplasmic binding protein-like II"/>
    <property type="match status" value="1"/>
</dbReference>
<dbReference type="Gene3D" id="3.90.76.10">
    <property type="entry name" value="Dipeptide-binding Protein, Domain 1"/>
    <property type="match status" value="1"/>
</dbReference>
<protein>
    <submittedName>
        <fullName evidence="4">Peptide/nickel transport system substrate-binding protein</fullName>
    </submittedName>
</protein>
<dbReference type="PANTHER" id="PTHR30290">
    <property type="entry name" value="PERIPLASMIC BINDING COMPONENT OF ABC TRANSPORTER"/>
    <property type="match status" value="1"/>
</dbReference>
<dbReference type="GO" id="GO:0043190">
    <property type="term" value="C:ATP-binding cassette (ABC) transporter complex"/>
    <property type="evidence" value="ECO:0007669"/>
    <property type="project" value="InterPro"/>
</dbReference>
<reference evidence="4 5" key="1">
    <citation type="submission" date="2019-07" db="EMBL/GenBank/DDBJ databases">
        <title>Genomic Encyclopedia of Type Strains, Phase I: the one thousand microbial genomes (KMG-I) project.</title>
        <authorList>
            <person name="Kyrpides N."/>
        </authorList>
    </citation>
    <scope>NUCLEOTIDE SEQUENCE [LARGE SCALE GENOMIC DNA]</scope>
    <source>
        <strain evidence="4 5">DSM 13558</strain>
    </source>
</reference>